<gene>
    <name evidence="1" type="ORF">IV454_11415</name>
</gene>
<proteinExistence type="predicted"/>
<dbReference type="EMBL" id="CP065053">
    <property type="protein sequence ID" value="QPI52048.1"/>
    <property type="molecule type" value="Genomic_DNA"/>
</dbReference>
<reference evidence="1 2" key="1">
    <citation type="submission" date="2020-11" db="EMBL/GenBank/DDBJ databases">
        <authorList>
            <person name="Sun Q."/>
        </authorList>
    </citation>
    <scope>NUCLEOTIDE SEQUENCE [LARGE SCALE GENOMIC DNA]</scope>
    <source>
        <strain evidence="1 2">P8398</strain>
    </source>
</reference>
<dbReference type="Proteomes" id="UP000662888">
    <property type="component" value="Chromosome"/>
</dbReference>
<organism evidence="1 2">
    <name type="scientific">Massilia antarctica</name>
    <dbReference type="NCBI Taxonomy" id="2765360"/>
    <lineage>
        <taxon>Bacteria</taxon>
        <taxon>Pseudomonadati</taxon>
        <taxon>Pseudomonadota</taxon>
        <taxon>Betaproteobacteria</taxon>
        <taxon>Burkholderiales</taxon>
        <taxon>Oxalobacteraceae</taxon>
        <taxon>Telluria group</taxon>
        <taxon>Massilia</taxon>
    </lineage>
</organism>
<name>A0AA48WHY0_9BURK</name>
<accession>A0AA48WHY0</accession>
<evidence type="ECO:0000313" key="2">
    <source>
        <dbReference type="Proteomes" id="UP000662888"/>
    </source>
</evidence>
<sequence>MPLGSHANVYNTCLLILRERGFKMHVEGELDDDGCYPADLLWIAEKDGFRFMGDNPIELLGLVGIYDHVRPSEDRPYWWRKEGEDVWQQIMSAAFPEPEPEPDGGGA</sequence>
<dbReference type="RefSeq" id="WP_206091548.1">
    <property type="nucleotide sequence ID" value="NZ_CP065053.1"/>
</dbReference>
<keyword evidence="2" id="KW-1185">Reference proteome</keyword>
<protein>
    <submittedName>
        <fullName evidence="1">Uncharacterized protein</fullName>
    </submittedName>
</protein>
<evidence type="ECO:0000313" key="1">
    <source>
        <dbReference type="EMBL" id="QPI52048.1"/>
    </source>
</evidence>